<dbReference type="OrthoDB" id="1725377at2"/>
<dbReference type="eggNOG" id="COG1390">
    <property type="taxonomic scope" value="Bacteria"/>
</dbReference>
<reference evidence="5 6" key="1">
    <citation type="submission" date="2014-03" db="EMBL/GenBank/DDBJ databases">
        <title>Genome sequence of Clostridium litorale W6, DSM 5388.</title>
        <authorList>
            <person name="Poehlein A."/>
            <person name="Jagirdar A."/>
            <person name="Khonsari B."/>
            <person name="Chibani C.M."/>
            <person name="Gutierrez Gutierrez D.A."/>
            <person name="Davydova E."/>
            <person name="Alghaithi H.S."/>
            <person name="Nair K.P."/>
            <person name="Dhamotharan K."/>
            <person name="Chandran L."/>
            <person name="G W."/>
            <person name="Daniel R."/>
        </authorList>
    </citation>
    <scope>NUCLEOTIDE SEQUENCE [LARGE SCALE GENOMIC DNA]</scope>
    <source>
        <strain evidence="5 6">W6</strain>
    </source>
</reference>
<evidence type="ECO:0000256" key="2">
    <source>
        <dbReference type="ARBA" id="ARBA00022448"/>
    </source>
</evidence>
<keyword evidence="3" id="KW-0406">Ion transport</keyword>
<evidence type="ECO:0000256" key="1">
    <source>
        <dbReference type="ARBA" id="ARBA00005901"/>
    </source>
</evidence>
<dbReference type="GO" id="GO:0046961">
    <property type="term" value="F:proton-transporting ATPase activity, rotational mechanism"/>
    <property type="evidence" value="ECO:0007669"/>
    <property type="project" value="InterPro"/>
</dbReference>
<evidence type="ECO:0000313" key="5">
    <source>
        <dbReference type="EMBL" id="KDR94781.1"/>
    </source>
</evidence>
<accession>A0A069RCN0</accession>
<evidence type="ECO:0000256" key="3">
    <source>
        <dbReference type="ARBA" id="ARBA00023065"/>
    </source>
</evidence>
<comment type="similarity">
    <text evidence="1">Belongs to the V-ATPase E subunit family.</text>
</comment>
<evidence type="ECO:0000313" key="6">
    <source>
        <dbReference type="Proteomes" id="UP000027946"/>
    </source>
</evidence>
<dbReference type="STRING" id="1121324.CLIT_13c01030"/>
<proteinExistence type="inferred from homology"/>
<organism evidence="5 6">
    <name type="scientific">Peptoclostridium litorale DSM 5388</name>
    <dbReference type="NCBI Taxonomy" id="1121324"/>
    <lineage>
        <taxon>Bacteria</taxon>
        <taxon>Bacillati</taxon>
        <taxon>Bacillota</taxon>
        <taxon>Clostridia</taxon>
        <taxon>Peptostreptococcales</taxon>
        <taxon>Peptoclostridiaceae</taxon>
        <taxon>Peptoclostridium</taxon>
    </lineage>
</organism>
<evidence type="ECO:0008006" key="7">
    <source>
        <dbReference type="Google" id="ProtNLM"/>
    </source>
</evidence>
<dbReference type="InterPro" id="IPR002842">
    <property type="entry name" value="ATPase_V1_Esu"/>
</dbReference>
<dbReference type="Pfam" id="PF01991">
    <property type="entry name" value="vATP-synt_E"/>
    <property type="match status" value="1"/>
</dbReference>
<feature type="coiled-coil region" evidence="4">
    <location>
        <begin position="28"/>
        <end position="59"/>
    </location>
</feature>
<dbReference type="GO" id="GO:0033178">
    <property type="term" value="C:proton-transporting two-sector ATPase complex, catalytic domain"/>
    <property type="evidence" value="ECO:0007669"/>
    <property type="project" value="InterPro"/>
</dbReference>
<protein>
    <recommendedName>
        <fullName evidence="7">V-type proton ATPase subunit E</fullName>
    </recommendedName>
</protein>
<dbReference type="EMBL" id="JJMM01000013">
    <property type="protein sequence ID" value="KDR94781.1"/>
    <property type="molecule type" value="Genomic_DNA"/>
</dbReference>
<keyword evidence="2" id="KW-0813">Transport</keyword>
<evidence type="ECO:0000256" key="4">
    <source>
        <dbReference type="SAM" id="Coils"/>
    </source>
</evidence>
<dbReference type="RefSeq" id="WP_038265940.1">
    <property type="nucleotide sequence ID" value="NZ_FSRH01000005.1"/>
</dbReference>
<name>A0A069RCN0_PEPLI</name>
<keyword evidence="4" id="KW-0175">Coiled coil</keyword>
<gene>
    <name evidence="5" type="ORF">CLIT_13c01030</name>
</gene>
<comment type="caution">
    <text evidence="5">The sequence shown here is derived from an EMBL/GenBank/DDBJ whole genome shotgun (WGS) entry which is preliminary data.</text>
</comment>
<dbReference type="InterPro" id="IPR038495">
    <property type="entry name" value="ATPase_E_C"/>
</dbReference>
<keyword evidence="6" id="KW-1185">Reference proteome</keyword>
<sequence>MITLEDKLELFTKMVYEKLHTDSEWKLKKMKEENERRLLEKKAQLTQQAEEIYEDLLQRGELKKSEIISQAQTKGRKKTLLKLNEFVDIIVGDIYAMGGDFTKGQEYEDFLYSRIRQAFDEIPPNGGVVIYIRDEDRQMHMGMIEKAIKDSGGDVESVKFGEMQPGCIGGVIMQDENGFFRIDSSIASIIEESRDMVGRLVYEYLGEKGDLNER</sequence>
<dbReference type="Gene3D" id="3.30.2320.30">
    <property type="entry name" value="ATP synthase, E subunit, C-terminal"/>
    <property type="match status" value="1"/>
</dbReference>
<dbReference type="Proteomes" id="UP000027946">
    <property type="component" value="Unassembled WGS sequence"/>
</dbReference>
<dbReference type="AlphaFoldDB" id="A0A069RCN0"/>
<dbReference type="SUPFAM" id="SSF160527">
    <property type="entry name" value="V-type ATPase subunit E-like"/>
    <property type="match status" value="1"/>
</dbReference>